<gene>
    <name evidence="1" type="ORF">KPL71_008579</name>
</gene>
<protein>
    <submittedName>
        <fullName evidence="1">ANK REP REGION domain-containing protein</fullName>
    </submittedName>
</protein>
<keyword evidence="2" id="KW-1185">Reference proteome</keyword>
<comment type="caution">
    <text evidence="1">The sequence shown here is derived from an EMBL/GenBank/DDBJ whole genome shotgun (WGS) entry which is preliminary data.</text>
</comment>
<accession>A0ACB8M7I0</accession>
<sequence>MQQHRGGRNQDADQTLRAGIRIREKNFELMDSLYKAAVEGHIDQFRAHATTLDQILTPKENTILHIHITARPPTKLNSFWKIGLNRKSAENEGNFVRKILDMCPDLLWKANTKGETLLHIAARHGHADIAKDLIDECKRPYQNDPEKCVEAARMMLLAVTNESKDTALHEAVRHNQVDVVKLLTKEDPRVPYDANKAGETPLYLAAERGYKDVMKDILSTCKSPADHGPMGRTALHAAVFCEDEEMTKMLLDFKKTLTSKPDQRGWLPLHLAAHLGCYKVLKELLNADKSAAYKVNNEGNIALHLAAGRGKVYSMLELIQSCPSCCEITDNEGWNVFHFAVHSESRKAVQFLLNNHSLGNLVNEKNHQGKTPLLEHAASDSYMKSFICHPKVDKLAFDNENHNAIDTILLDMFYFSPNQLSFVWCLLRQNGFRGRRHIEDGGGEIMDNEGNIVRNKSDYRKEKKKLIDKALEEFLKKGKEGHLVVAGLIATVTFTAGITMPGGYIDEKGPDQGTAVLTRSRAFQGFVISNSAAMVFSSCAVFAHLFVSLLPDKSFEFLIWNLGQVLIVAAMFAMVLAFLLGAYAVLYCSAKVLAVIACVIVGFFFSVYVYFLPLGFLLRLVIRLVYTTLKMLMSESRRIYLRVLR</sequence>
<name>A0ACB8M7I0_CITSI</name>
<dbReference type="EMBL" id="CM039172">
    <property type="protein sequence ID" value="KAH9781711.1"/>
    <property type="molecule type" value="Genomic_DNA"/>
</dbReference>
<reference evidence="2" key="1">
    <citation type="journal article" date="2023" name="Hortic. Res.">
        <title>A chromosome-level phased genome enabling allele-level studies in sweet orange: a case study on citrus Huanglongbing tolerance.</title>
        <authorList>
            <person name="Wu B."/>
            <person name="Yu Q."/>
            <person name="Deng Z."/>
            <person name="Duan Y."/>
            <person name="Luo F."/>
            <person name="Gmitter F. Jr."/>
        </authorList>
    </citation>
    <scope>NUCLEOTIDE SEQUENCE [LARGE SCALE GENOMIC DNA]</scope>
    <source>
        <strain evidence="2">cv. Valencia</strain>
    </source>
</reference>
<dbReference type="Proteomes" id="UP000829398">
    <property type="component" value="Chromosome 3"/>
</dbReference>
<evidence type="ECO:0000313" key="1">
    <source>
        <dbReference type="EMBL" id="KAH9781711.1"/>
    </source>
</evidence>
<organism evidence="1 2">
    <name type="scientific">Citrus sinensis</name>
    <name type="common">Sweet orange</name>
    <name type="synonym">Citrus aurantium var. sinensis</name>
    <dbReference type="NCBI Taxonomy" id="2711"/>
    <lineage>
        <taxon>Eukaryota</taxon>
        <taxon>Viridiplantae</taxon>
        <taxon>Streptophyta</taxon>
        <taxon>Embryophyta</taxon>
        <taxon>Tracheophyta</taxon>
        <taxon>Spermatophyta</taxon>
        <taxon>Magnoliopsida</taxon>
        <taxon>eudicotyledons</taxon>
        <taxon>Gunneridae</taxon>
        <taxon>Pentapetalae</taxon>
        <taxon>rosids</taxon>
        <taxon>malvids</taxon>
        <taxon>Sapindales</taxon>
        <taxon>Rutaceae</taxon>
        <taxon>Aurantioideae</taxon>
        <taxon>Citrus</taxon>
    </lineage>
</organism>
<proteinExistence type="predicted"/>
<evidence type="ECO:0000313" key="2">
    <source>
        <dbReference type="Proteomes" id="UP000829398"/>
    </source>
</evidence>